<dbReference type="EMBL" id="BRXY01000361">
    <property type="protein sequence ID" value="GMH89689.1"/>
    <property type="molecule type" value="Genomic_DNA"/>
</dbReference>
<dbReference type="Proteomes" id="UP001165085">
    <property type="component" value="Unassembled WGS sequence"/>
</dbReference>
<evidence type="ECO:0000313" key="3">
    <source>
        <dbReference type="Proteomes" id="UP001165085"/>
    </source>
</evidence>
<sequence>MISTANSPEGLRRSPRLSASPGSSPAKETTPPKKKIKRGTKDAADDEPESGKVTPPNSAPVVVTPKAPKKARKKRKVEGMKGVKLF</sequence>
<name>A0A9W7ER08_9STRA</name>
<dbReference type="AlphaFoldDB" id="A0A9W7ER08"/>
<gene>
    <name evidence="2" type="ORF">TrST_g9831</name>
</gene>
<evidence type="ECO:0000313" key="2">
    <source>
        <dbReference type="EMBL" id="GMH89689.1"/>
    </source>
</evidence>
<feature type="compositionally biased region" description="Basic residues" evidence="1">
    <location>
        <begin position="67"/>
        <end position="76"/>
    </location>
</feature>
<feature type="compositionally biased region" description="Basic and acidic residues" evidence="1">
    <location>
        <begin position="77"/>
        <end position="86"/>
    </location>
</feature>
<protein>
    <submittedName>
        <fullName evidence="2">Uncharacterized protein</fullName>
    </submittedName>
</protein>
<organism evidence="2 3">
    <name type="scientific">Triparma strigata</name>
    <dbReference type="NCBI Taxonomy" id="1606541"/>
    <lineage>
        <taxon>Eukaryota</taxon>
        <taxon>Sar</taxon>
        <taxon>Stramenopiles</taxon>
        <taxon>Ochrophyta</taxon>
        <taxon>Bolidophyceae</taxon>
        <taxon>Parmales</taxon>
        <taxon>Triparmaceae</taxon>
        <taxon>Triparma</taxon>
    </lineage>
</organism>
<reference evidence="3" key="1">
    <citation type="journal article" date="2023" name="Commun. Biol.">
        <title>Genome analysis of Parmales, the sister group of diatoms, reveals the evolutionary specialization of diatoms from phago-mixotrophs to photoautotrophs.</title>
        <authorList>
            <person name="Ban H."/>
            <person name="Sato S."/>
            <person name="Yoshikawa S."/>
            <person name="Yamada K."/>
            <person name="Nakamura Y."/>
            <person name="Ichinomiya M."/>
            <person name="Sato N."/>
            <person name="Blanc-Mathieu R."/>
            <person name="Endo H."/>
            <person name="Kuwata A."/>
            <person name="Ogata H."/>
        </authorList>
    </citation>
    <scope>NUCLEOTIDE SEQUENCE [LARGE SCALE GENOMIC DNA]</scope>
    <source>
        <strain evidence="3">NIES 3701</strain>
    </source>
</reference>
<feature type="region of interest" description="Disordered" evidence="1">
    <location>
        <begin position="1"/>
        <end position="86"/>
    </location>
</feature>
<keyword evidence="3" id="KW-1185">Reference proteome</keyword>
<evidence type="ECO:0000256" key="1">
    <source>
        <dbReference type="SAM" id="MobiDB-lite"/>
    </source>
</evidence>
<accession>A0A9W7ER08</accession>
<proteinExistence type="predicted"/>
<comment type="caution">
    <text evidence="2">The sequence shown here is derived from an EMBL/GenBank/DDBJ whole genome shotgun (WGS) entry which is preliminary data.</text>
</comment>